<evidence type="ECO:0000256" key="3">
    <source>
        <dbReference type="ARBA" id="ARBA00022989"/>
    </source>
</evidence>
<feature type="transmembrane region" description="Helical" evidence="5">
    <location>
        <begin position="276"/>
        <end position="296"/>
    </location>
</feature>
<evidence type="ECO:0000256" key="5">
    <source>
        <dbReference type="SAM" id="Phobius"/>
    </source>
</evidence>
<evidence type="ECO:0000313" key="6">
    <source>
        <dbReference type="EMBL" id="KAJ4385687.1"/>
    </source>
</evidence>
<protein>
    <submittedName>
        <fullName evidence="6">Uncharacterized protein</fullName>
    </submittedName>
</protein>
<dbReference type="Pfam" id="PF01544">
    <property type="entry name" value="CorA"/>
    <property type="match status" value="1"/>
</dbReference>
<evidence type="ECO:0000313" key="7">
    <source>
        <dbReference type="Proteomes" id="UP001140453"/>
    </source>
</evidence>
<sequence>MTLIGEDCQPLPWQLSDSQKERRPDHIAITRCSSVVALWLGGPPIKKLKNRSRRAKHTAHTHGYVHDPFGPWQVLNVQCYPDWESSEDVHDSTRHYVNGVEAFLVTLLGEFVDAEGRFEAIYHKITKLVTPPLDFMFNADVRERLLFEDAGFTYVRRYFWATQTLGIIKNSIKSMVDAYEDHFTEEVWTGTHKSLWPLLEEQRLRNVYFRKKMSTLRKRFDHQVLKLKNLIGEIDDRRDEIQALREELFVGTSIQESRKSVENSDITVQQGHNIKLLTMVSIFFLPLTFVTSVFGMTNSINFPTFMSSNAVTWTDR</sequence>
<reference evidence="6" key="1">
    <citation type="submission" date="2022-10" db="EMBL/GenBank/DDBJ databases">
        <title>Tapping the CABI collections for fungal endophytes: first genome assemblies for Collariella, Neodidymelliopsis, Ascochyta clinopodiicola, Didymella pomorum, Didymosphaeria variabile, Neocosmospora piperis and Neocucurbitaria cava.</title>
        <authorList>
            <person name="Hill R."/>
        </authorList>
    </citation>
    <scope>NUCLEOTIDE SEQUENCE</scope>
    <source>
        <strain evidence="6">IMI 355082</strain>
    </source>
</reference>
<dbReference type="OrthoDB" id="3231000at2759"/>
<dbReference type="GO" id="GO:0046873">
    <property type="term" value="F:metal ion transmembrane transporter activity"/>
    <property type="evidence" value="ECO:0007669"/>
    <property type="project" value="InterPro"/>
</dbReference>
<proteinExistence type="predicted"/>
<dbReference type="SUPFAM" id="SSF144083">
    <property type="entry name" value="Magnesium transport protein CorA, transmembrane region"/>
    <property type="match status" value="1"/>
</dbReference>
<name>A0A9W8YJ97_9PEZI</name>
<dbReference type="Proteomes" id="UP001140453">
    <property type="component" value="Unassembled WGS sequence"/>
</dbReference>
<keyword evidence="4 5" id="KW-0472">Membrane</keyword>
<evidence type="ECO:0000256" key="1">
    <source>
        <dbReference type="ARBA" id="ARBA00004141"/>
    </source>
</evidence>
<dbReference type="GO" id="GO:0016020">
    <property type="term" value="C:membrane"/>
    <property type="evidence" value="ECO:0007669"/>
    <property type="project" value="UniProtKB-SubCell"/>
</dbReference>
<dbReference type="EMBL" id="JAPEVB010000007">
    <property type="protein sequence ID" value="KAJ4385687.1"/>
    <property type="molecule type" value="Genomic_DNA"/>
</dbReference>
<accession>A0A9W8YJ97</accession>
<comment type="caution">
    <text evidence="6">The sequence shown here is derived from an EMBL/GenBank/DDBJ whole genome shotgun (WGS) entry which is preliminary data.</text>
</comment>
<comment type="subcellular location">
    <subcellularLocation>
        <location evidence="1">Membrane</location>
        <topology evidence="1">Multi-pass membrane protein</topology>
    </subcellularLocation>
</comment>
<keyword evidence="3 5" id="KW-1133">Transmembrane helix</keyword>
<organism evidence="6 7">
    <name type="scientific">Gnomoniopsis smithogilvyi</name>
    <dbReference type="NCBI Taxonomy" id="1191159"/>
    <lineage>
        <taxon>Eukaryota</taxon>
        <taxon>Fungi</taxon>
        <taxon>Dikarya</taxon>
        <taxon>Ascomycota</taxon>
        <taxon>Pezizomycotina</taxon>
        <taxon>Sordariomycetes</taxon>
        <taxon>Sordariomycetidae</taxon>
        <taxon>Diaporthales</taxon>
        <taxon>Gnomoniaceae</taxon>
        <taxon>Gnomoniopsis</taxon>
    </lineage>
</organism>
<evidence type="ECO:0000256" key="2">
    <source>
        <dbReference type="ARBA" id="ARBA00022692"/>
    </source>
</evidence>
<dbReference type="Gene3D" id="1.20.58.340">
    <property type="entry name" value="Magnesium transport protein CorA, transmembrane region"/>
    <property type="match status" value="1"/>
</dbReference>
<gene>
    <name evidence="6" type="ORF">N0V93_010116</name>
</gene>
<evidence type="ECO:0000256" key="4">
    <source>
        <dbReference type="ARBA" id="ARBA00023136"/>
    </source>
</evidence>
<dbReference type="InterPro" id="IPR002523">
    <property type="entry name" value="MgTranspt_CorA/ZnTranspt_ZntB"/>
</dbReference>
<dbReference type="InterPro" id="IPR045863">
    <property type="entry name" value="CorA_TM1_TM2"/>
</dbReference>
<keyword evidence="7" id="KW-1185">Reference proteome</keyword>
<dbReference type="AlphaFoldDB" id="A0A9W8YJ97"/>
<keyword evidence="2 5" id="KW-0812">Transmembrane</keyword>